<feature type="domain" description="PAS" evidence="8">
    <location>
        <begin position="692"/>
        <end position="727"/>
    </location>
</feature>
<dbReference type="SMART" id="SM00387">
    <property type="entry name" value="HATPase_c"/>
    <property type="match status" value="1"/>
</dbReference>
<dbReference type="Pfam" id="PF00512">
    <property type="entry name" value="HisKA"/>
    <property type="match status" value="1"/>
</dbReference>
<dbReference type="SUPFAM" id="SSF55781">
    <property type="entry name" value="GAF domain-like"/>
    <property type="match status" value="1"/>
</dbReference>
<dbReference type="CDD" id="cd17546">
    <property type="entry name" value="REC_hyHK_CKI1_RcsC-like"/>
    <property type="match status" value="1"/>
</dbReference>
<proteinExistence type="predicted"/>
<protein>
    <recommendedName>
        <fullName evidence="2">histidine kinase</fullName>
        <ecNumber evidence="2">2.7.13.3</ecNumber>
    </recommendedName>
</protein>
<dbReference type="PRINTS" id="PR00344">
    <property type="entry name" value="BCTRLSENSOR"/>
</dbReference>
<dbReference type="InterPro" id="IPR011006">
    <property type="entry name" value="CheY-like_superfamily"/>
</dbReference>
<keyword evidence="3 5" id="KW-0597">Phosphoprotein</keyword>
<sequence length="1418" mass="161744">MSIFKQFDISDVFNEIKDPLFIIDSEEVIFCNKYFTEQYKPIGDSWRALFASEEIEELLDIFFNGGVAPTKHLYKPLPDKEGNLRGIEWAFINLPSSYSDRFMIVRGHEVSNPRIAEKEPELLHSQVDFYKALHYVQGIISNSHDLTSILDENGKFKFISAIASERLGFPAKDLLGKSIWSFMDSGDLKVVKGDLEEVFQTKGELTIDLWFLNKHGKKIYLESYAKNLLDDPIVNGVLLSSRDITEYVQADQALERRLKSENFLSQISVILLKSRSKSMGDLFQESLQYLIEYVQARYAQILVSNLDTQRLEMLSEAGSFPESSVKLSLRLLVRENLEALKDSTVISTLLKGLQVSLIPMFANQQLRGVIVLCPQGEKIENEDVRALRQLADMLAGTYDNYSLTQRMERNEKLLATTELLSKSGSWRFSTSKQRFYISPGLSRLFGFEGDLDSADFATLVYKIDKSTRVEFVSKLKLAINEGVKSSGDFEITSAEGKTSYIHFEIDAEQNHLTKTIEVFGFCNDVTHKRASEEYLKLQSQILAQVSDPILVTDLGLHVIYKNEAAESIWGSKGDLEGKPYLTNLIQILFKENESLPDLVGALVNGHIWKNVRYIENGPQSSPFEISIKSIQSELGDRIGYSFIMRDLSDKYESEKIARKAQLIVENSPAVLFSVKPERNFEISYISENISQYGYSAEHLLGKSLLELLHPEDVAKIQEYTSKLESDSNIPSFSGEYRIMKPDGTFTWVEDRTVDIREDADRIILHQGYFQDITDRKRLEELRREKDKQYRILASNIPKTNVFLLDGDRRYILAEGTNFDFWNLSPEDFEGKLITEASVTGASNLAPILDRVYFKREIVETEFPFKDRHYHRTLRPIIENDEVKFVLSLVRDITDEFEAKENLVYSEEKYRSLVEESTEIIFSLTETFELYYVSPNVQQFLGYEAEEVIGTSIFQYLNPEDLSVFNDMLSDSKKFLQENQFLEFRLMHKNGQFRVFNSNGRLVPGKGGEGNFYTGIARDISELKQAQKDLYKAKENAEQALKAKSQFLSVMTHEIRTPMNAVIGLAHFLMEEDPRPDQMENLQTLQFSAENLMGLINDILDFSKIESGKVSLEHVPFDLRLSMNRIVHTHSFQAKEKNLKVLALIDDKIPRQVVGDPVRIGQIINNLLSNAIKFTEKGQIEIKLELVDAWKAGLKIRFSVKDSGIGIPESKIPTIFEAFTQASSSITRKFGGTGLGLTIVNKLLELHESKIDVHSSLGVGTTFKFELKFRKVDDSVGQESKKEMNTAKALPQASILVAEDNMVNQILIKKFLKKWNSGNLVVTSNGQEAIDVFEQEKFDIVLLDIQMPVLDGFSTARLIREHADDDKKNVPILLLSAASYHEISEEMMEIGINDFVPKPFTPETLYEKLTEYLHTKDQN</sequence>
<dbReference type="NCBIfam" id="TIGR00229">
    <property type="entry name" value="sensory_box"/>
    <property type="match status" value="3"/>
</dbReference>
<dbReference type="Gene3D" id="3.30.565.10">
    <property type="entry name" value="Histidine kinase-like ATPase, C-terminal domain"/>
    <property type="match status" value="1"/>
</dbReference>
<dbReference type="InterPro" id="IPR001789">
    <property type="entry name" value="Sig_transdc_resp-reg_receiver"/>
</dbReference>
<evidence type="ECO:0000256" key="2">
    <source>
        <dbReference type="ARBA" id="ARBA00012438"/>
    </source>
</evidence>
<dbReference type="PROSITE" id="PS50112">
    <property type="entry name" value="PAS"/>
    <property type="match status" value="3"/>
</dbReference>
<feature type="domain" description="PAC" evidence="9">
    <location>
        <begin position="205"/>
        <end position="256"/>
    </location>
</feature>
<feature type="domain" description="Response regulatory" evidence="7">
    <location>
        <begin position="1293"/>
        <end position="1412"/>
    </location>
</feature>
<dbReference type="InterPro" id="IPR035965">
    <property type="entry name" value="PAS-like_dom_sf"/>
</dbReference>
<dbReference type="Gene3D" id="3.30.450.20">
    <property type="entry name" value="PAS domain"/>
    <property type="match status" value="6"/>
</dbReference>
<dbReference type="Pfam" id="PF00072">
    <property type="entry name" value="Response_reg"/>
    <property type="match status" value="1"/>
</dbReference>
<dbReference type="CDD" id="cd16922">
    <property type="entry name" value="HATPase_EvgS-ArcB-TorS-like"/>
    <property type="match status" value="1"/>
</dbReference>
<dbReference type="SUPFAM" id="SSF55874">
    <property type="entry name" value="ATPase domain of HSP90 chaperone/DNA topoisomerase II/histidine kinase"/>
    <property type="match status" value="1"/>
</dbReference>
<feature type="domain" description="PAC" evidence="9">
    <location>
        <begin position="979"/>
        <end position="1031"/>
    </location>
</feature>
<dbReference type="Pfam" id="PF13188">
    <property type="entry name" value="PAS_8"/>
    <property type="match status" value="1"/>
</dbReference>
<dbReference type="SMART" id="SM00388">
    <property type="entry name" value="HisKA"/>
    <property type="match status" value="1"/>
</dbReference>
<feature type="modified residue" description="4-aspartylphosphate" evidence="5">
    <location>
        <position position="1343"/>
    </location>
</feature>
<dbReference type="RefSeq" id="WP_264810266.1">
    <property type="nucleotide sequence ID" value="NZ_CP110226.1"/>
</dbReference>
<dbReference type="SUPFAM" id="SSF52172">
    <property type="entry name" value="CheY-like"/>
    <property type="match status" value="1"/>
</dbReference>
<dbReference type="PROSITE" id="PS50110">
    <property type="entry name" value="RESPONSE_REGULATORY"/>
    <property type="match status" value="1"/>
</dbReference>
<feature type="domain" description="PAS" evidence="8">
    <location>
        <begin position="905"/>
        <end position="978"/>
    </location>
</feature>
<accession>A0ABY6MJL7</accession>
<dbReference type="PANTHER" id="PTHR45339:SF1">
    <property type="entry name" value="HYBRID SIGNAL TRANSDUCTION HISTIDINE KINASE J"/>
    <property type="match status" value="1"/>
</dbReference>
<evidence type="ECO:0000313" key="11">
    <source>
        <dbReference type="Proteomes" id="UP001163156"/>
    </source>
</evidence>
<dbReference type="InterPro" id="IPR003661">
    <property type="entry name" value="HisK_dim/P_dom"/>
</dbReference>
<dbReference type="PROSITE" id="PS50109">
    <property type="entry name" value="HIS_KIN"/>
    <property type="match status" value="1"/>
</dbReference>
<dbReference type="EMBL" id="CP110226">
    <property type="protein sequence ID" value="UZD23689.1"/>
    <property type="molecule type" value="Genomic_DNA"/>
</dbReference>
<dbReference type="InterPro" id="IPR013767">
    <property type="entry name" value="PAS_fold"/>
</dbReference>
<reference evidence="10" key="1">
    <citation type="submission" date="2022-10" db="EMBL/GenBank/DDBJ databases">
        <title>Algoriphagus sp. a novel bacteria isolate from halophytes salicornia europaea.</title>
        <authorList>
            <person name="Peng Y."/>
            <person name="Jiang L."/>
            <person name="Lee J."/>
        </authorList>
    </citation>
    <scope>NUCLEOTIDE SEQUENCE</scope>
    <source>
        <strain evidence="10">TR-M5</strain>
    </source>
</reference>
<dbReference type="InterPro" id="IPR036890">
    <property type="entry name" value="HATPase_C_sf"/>
</dbReference>
<evidence type="ECO:0000259" key="7">
    <source>
        <dbReference type="PROSITE" id="PS50110"/>
    </source>
</evidence>
<dbReference type="InterPro" id="IPR000014">
    <property type="entry name" value="PAS"/>
</dbReference>
<evidence type="ECO:0000313" key="10">
    <source>
        <dbReference type="EMBL" id="UZD23689.1"/>
    </source>
</evidence>
<dbReference type="InterPro" id="IPR003594">
    <property type="entry name" value="HATPase_dom"/>
</dbReference>
<dbReference type="InterPro" id="IPR005467">
    <property type="entry name" value="His_kinase_dom"/>
</dbReference>
<dbReference type="SMART" id="SM00448">
    <property type="entry name" value="REC"/>
    <property type="match status" value="1"/>
</dbReference>
<feature type="domain" description="PAC" evidence="9">
    <location>
        <begin position="732"/>
        <end position="784"/>
    </location>
</feature>
<keyword evidence="4" id="KW-0902">Two-component regulatory system</keyword>
<dbReference type="SMART" id="SM00086">
    <property type="entry name" value="PAC"/>
    <property type="match status" value="3"/>
</dbReference>
<feature type="domain" description="Histidine kinase" evidence="6">
    <location>
        <begin position="1049"/>
        <end position="1270"/>
    </location>
</feature>
<dbReference type="Gene3D" id="1.10.287.130">
    <property type="match status" value="1"/>
</dbReference>
<gene>
    <name evidence="10" type="ORF">OM944_04165</name>
</gene>
<organism evidence="10 11">
    <name type="scientific">Algoriphagus halophytocola</name>
    <dbReference type="NCBI Taxonomy" id="2991499"/>
    <lineage>
        <taxon>Bacteria</taxon>
        <taxon>Pseudomonadati</taxon>
        <taxon>Bacteroidota</taxon>
        <taxon>Cytophagia</taxon>
        <taxon>Cytophagales</taxon>
        <taxon>Cyclobacteriaceae</taxon>
        <taxon>Algoriphagus</taxon>
    </lineage>
</organism>
<comment type="catalytic activity">
    <reaction evidence="1">
        <text>ATP + protein L-histidine = ADP + protein N-phospho-L-histidine.</text>
        <dbReference type="EC" id="2.7.13.3"/>
    </reaction>
</comment>
<dbReference type="Pfam" id="PF13426">
    <property type="entry name" value="PAS_9"/>
    <property type="match status" value="1"/>
</dbReference>
<evidence type="ECO:0000256" key="5">
    <source>
        <dbReference type="PROSITE-ProRule" id="PRU00169"/>
    </source>
</evidence>
<dbReference type="PROSITE" id="PS50113">
    <property type="entry name" value="PAC"/>
    <property type="match status" value="3"/>
</dbReference>
<name>A0ABY6MJL7_9BACT</name>
<dbReference type="InterPro" id="IPR001610">
    <property type="entry name" value="PAC"/>
</dbReference>
<dbReference type="Pfam" id="PF00989">
    <property type="entry name" value="PAS"/>
    <property type="match status" value="1"/>
</dbReference>
<evidence type="ECO:0000259" key="9">
    <source>
        <dbReference type="PROSITE" id="PS50113"/>
    </source>
</evidence>
<dbReference type="InterPro" id="IPR004358">
    <property type="entry name" value="Sig_transdc_His_kin-like_C"/>
</dbReference>
<evidence type="ECO:0000259" key="6">
    <source>
        <dbReference type="PROSITE" id="PS50109"/>
    </source>
</evidence>
<dbReference type="Pfam" id="PF02518">
    <property type="entry name" value="HATPase_c"/>
    <property type="match status" value="1"/>
</dbReference>
<dbReference type="InterPro" id="IPR013655">
    <property type="entry name" value="PAS_fold_3"/>
</dbReference>
<evidence type="ECO:0000256" key="1">
    <source>
        <dbReference type="ARBA" id="ARBA00000085"/>
    </source>
</evidence>
<dbReference type="Gene3D" id="3.40.50.2300">
    <property type="match status" value="1"/>
</dbReference>
<dbReference type="SUPFAM" id="SSF55785">
    <property type="entry name" value="PYP-like sensor domain (PAS domain)"/>
    <property type="match status" value="5"/>
</dbReference>
<dbReference type="Pfam" id="PF08447">
    <property type="entry name" value="PAS_3"/>
    <property type="match status" value="1"/>
</dbReference>
<keyword evidence="11" id="KW-1185">Reference proteome</keyword>
<evidence type="ECO:0000259" key="8">
    <source>
        <dbReference type="PROSITE" id="PS50112"/>
    </source>
</evidence>
<evidence type="ECO:0000256" key="4">
    <source>
        <dbReference type="ARBA" id="ARBA00023012"/>
    </source>
</evidence>
<dbReference type="CDD" id="cd00082">
    <property type="entry name" value="HisKA"/>
    <property type="match status" value="1"/>
</dbReference>
<feature type="domain" description="PAS" evidence="8">
    <location>
        <begin position="132"/>
        <end position="202"/>
    </location>
</feature>
<dbReference type="EC" id="2.7.13.3" evidence="2"/>
<dbReference type="InterPro" id="IPR036097">
    <property type="entry name" value="HisK_dim/P_sf"/>
</dbReference>
<dbReference type="PANTHER" id="PTHR45339">
    <property type="entry name" value="HYBRID SIGNAL TRANSDUCTION HISTIDINE KINASE J"/>
    <property type="match status" value="1"/>
</dbReference>
<dbReference type="CDD" id="cd00130">
    <property type="entry name" value="PAS"/>
    <property type="match status" value="3"/>
</dbReference>
<dbReference type="InterPro" id="IPR000700">
    <property type="entry name" value="PAS-assoc_C"/>
</dbReference>
<dbReference type="SUPFAM" id="SSF47384">
    <property type="entry name" value="Homodimeric domain of signal transducing histidine kinase"/>
    <property type="match status" value="1"/>
</dbReference>
<dbReference type="Proteomes" id="UP001163156">
    <property type="component" value="Chromosome"/>
</dbReference>
<dbReference type="SMART" id="SM00091">
    <property type="entry name" value="PAS"/>
    <property type="match status" value="5"/>
</dbReference>
<evidence type="ECO:0000256" key="3">
    <source>
        <dbReference type="ARBA" id="ARBA00022553"/>
    </source>
</evidence>